<comment type="caution">
    <text evidence="1">The sequence shown here is derived from an EMBL/GenBank/DDBJ whole genome shotgun (WGS) entry which is preliminary data.</text>
</comment>
<dbReference type="SUPFAM" id="SSF55729">
    <property type="entry name" value="Acyl-CoA N-acyltransferases (Nat)"/>
    <property type="match status" value="1"/>
</dbReference>
<name>A0ABV3T4R1_9GAMM</name>
<dbReference type="Gene3D" id="3.40.630.30">
    <property type="match status" value="1"/>
</dbReference>
<organism evidence="1 2">
    <name type="scientific">Spiribacter insolitus</name>
    <dbReference type="NCBI Taxonomy" id="3122417"/>
    <lineage>
        <taxon>Bacteria</taxon>
        <taxon>Pseudomonadati</taxon>
        <taxon>Pseudomonadota</taxon>
        <taxon>Gammaproteobacteria</taxon>
        <taxon>Chromatiales</taxon>
        <taxon>Ectothiorhodospiraceae</taxon>
        <taxon>Spiribacter</taxon>
    </lineage>
</organism>
<dbReference type="Proteomes" id="UP001556637">
    <property type="component" value="Unassembled WGS sequence"/>
</dbReference>
<proteinExistence type="predicted"/>
<keyword evidence="2" id="KW-1185">Reference proteome</keyword>
<evidence type="ECO:0000313" key="1">
    <source>
        <dbReference type="EMBL" id="MEX0430191.1"/>
    </source>
</evidence>
<reference evidence="1 2" key="1">
    <citation type="submission" date="2024-02" db="EMBL/GenBank/DDBJ databases">
        <title>New especies of Spiribacter isolated from saline water.</title>
        <authorList>
            <person name="Leon M.J."/>
            <person name="De La Haba R."/>
            <person name="Sanchez-Porro C."/>
            <person name="Ventosa A."/>
        </authorList>
    </citation>
    <scope>NUCLEOTIDE SEQUENCE [LARGE SCALE GENOMIC DNA]</scope>
    <source>
        <strain evidence="2">ag22IC4-189</strain>
    </source>
</reference>
<accession>A0ABV3T4R1</accession>
<dbReference type="EMBL" id="JBAKFF010000001">
    <property type="protein sequence ID" value="MEX0430191.1"/>
    <property type="molecule type" value="Genomic_DNA"/>
</dbReference>
<protein>
    <submittedName>
        <fullName evidence="1">GNAT family N-acetyltransferase</fullName>
    </submittedName>
</protein>
<gene>
    <name evidence="1" type="ORF">V6X30_02075</name>
</gene>
<dbReference type="RefSeq" id="WP_367982986.1">
    <property type="nucleotide sequence ID" value="NZ_JBAKFF010000001.1"/>
</dbReference>
<evidence type="ECO:0000313" key="2">
    <source>
        <dbReference type="Proteomes" id="UP001556637"/>
    </source>
</evidence>
<sequence>MNGDVHAAMQAWQAHTVPAEATDHSMLAYRWFGHVRAVLEAESAYLVLMRIETDRDWRGQGEASAVLEWLKDLCDRHGVTLLGQANVDDESGLGQAALLQWYARHGFRIDDTHQGEPLVWYPERPGTPG</sequence>
<dbReference type="InterPro" id="IPR016181">
    <property type="entry name" value="Acyl_CoA_acyltransferase"/>
</dbReference>